<keyword evidence="1" id="KW-0472">Membrane</keyword>
<keyword evidence="1" id="KW-0812">Transmembrane</keyword>
<evidence type="ECO:0000313" key="2">
    <source>
        <dbReference type="EMBL" id="DAD91479.1"/>
    </source>
</evidence>
<protein>
    <submittedName>
        <fullName evidence="2">Uncharacterized protein</fullName>
    </submittedName>
</protein>
<sequence length="75" mass="8759">MKRIFKSVVTWIVFGELLIAFVMWCMGFRITYPIEWIGENPLSESYVIGMPCYRGRLSIPGQYKAEDGRLREVIP</sequence>
<evidence type="ECO:0000256" key="1">
    <source>
        <dbReference type="SAM" id="Phobius"/>
    </source>
</evidence>
<proteinExistence type="predicted"/>
<name>A0A8S5NAR0_9CAUD</name>
<keyword evidence="1" id="KW-1133">Transmembrane helix</keyword>
<accession>A0A8S5NAR0</accession>
<organism evidence="2">
    <name type="scientific">Myoviridae sp. ctUX613</name>
    <dbReference type="NCBI Taxonomy" id="2826660"/>
    <lineage>
        <taxon>Viruses</taxon>
        <taxon>Duplodnaviria</taxon>
        <taxon>Heunggongvirae</taxon>
        <taxon>Uroviricota</taxon>
        <taxon>Caudoviricetes</taxon>
    </lineage>
</organism>
<reference evidence="2" key="1">
    <citation type="journal article" date="2021" name="Proc. Natl. Acad. Sci. U.S.A.">
        <title>A Catalog of Tens of Thousands of Viruses from Human Metagenomes Reveals Hidden Associations with Chronic Diseases.</title>
        <authorList>
            <person name="Tisza M.J."/>
            <person name="Buck C.B."/>
        </authorList>
    </citation>
    <scope>NUCLEOTIDE SEQUENCE</scope>
    <source>
        <strain evidence="2">CtUX613</strain>
    </source>
</reference>
<dbReference type="EMBL" id="BK015114">
    <property type="protein sequence ID" value="DAD91479.1"/>
    <property type="molecule type" value="Genomic_DNA"/>
</dbReference>
<feature type="transmembrane region" description="Helical" evidence="1">
    <location>
        <begin position="12"/>
        <end position="32"/>
    </location>
</feature>